<evidence type="ECO:0000256" key="5">
    <source>
        <dbReference type="ARBA" id="ARBA00022759"/>
    </source>
</evidence>
<evidence type="ECO:0000256" key="3">
    <source>
        <dbReference type="ARBA" id="ARBA00022722"/>
    </source>
</evidence>
<evidence type="ECO:0000256" key="6">
    <source>
        <dbReference type="ARBA" id="ARBA00022801"/>
    </source>
</evidence>
<reference evidence="10 11" key="1">
    <citation type="submission" date="2019-09" db="EMBL/GenBank/DDBJ databases">
        <title>Bird 10,000 Genomes (B10K) Project - Family phase.</title>
        <authorList>
            <person name="Zhang G."/>
        </authorList>
    </citation>
    <scope>NUCLEOTIDE SEQUENCE [LARGE SCALE GENOMIC DNA]</scope>
    <source>
        <strain evidence="10">OUT-0037</strain>
        <tissue evidence="10">Liver</tissue>
    </source>
</reference>
<dbReference type="Proteomes" id="UP000540762">
    <property type="component" value="Unassembled WGS sequence"/>
</dbReference>
<keyword evidence="7" id="KW-0695">RNA-directed DNA polymerase</keyword>
<dbReference type="InterPro" id="IPR017856">
    <property type="entry name" value="Integrase-like_N"/>
</dbReference>
<evidence type="ECO:0000256" key="2">
    <source>
        <dbReference type="ARBA" id="ARBA00022695"/>
    </source>
</evidence>
<dbReference type="PANTHER" id="PTHR41694:SF3">
    <property type="entry name" value="RNA-DIRECTED DNA POLYMERASE-RELATED"/>
    <property type="match status" value="1"/>
</dbReference>
<keyword evidence="6" id="KW-0378">Hydrolase</keyword>
<dbReference type="Pfam" id="PF02022">
    <property type="entry name" value="Integrase_Zn"/>
    <property type="match status" value="1"/>
</dbReference>
<feature type="domain" description="Integrase-type" evidence="9">
    <location>
        <begin position="10"/>
        <end position="51"/>
    </location>
</feature>
<dbReference type="SUPFAM" id="SSF46919">
    <property type="entry name" value="N-terminal Zn binding domain of HIV integrase"/>
    <property type="match status" value="1"/>
</dbReference>
<keyword evidence="1" id="KW-0808">Transferase</keyword>
<dbReference type="GO" id="GO:0004519">
    <property type="term" value="F:endonuclease activity"/>
    <property type="evidence" value="ECO:0007669"/>
    <property type="project" value="UniProtKB-KW"/>
</dbReference>
<dbReference type="GO" id="GO:0003964">
    <property type="term" value="F:RNA-directed DNA polymerase activity"/>
    <property type="evidence" value="ECO:0007669"/>
    <property type="project" value="UniProtKB-KW"/>
</dbReference>
<dbReference type="GO" id="GO:0016787">
    <property type="term" value="F:hydrolase activity"/>
    <property type="evidence" value="ECO:0007669"/>
    <property type="project" value="UniProtKB-KW"/>
</dbReference>
<proteinExistence type="predicted"/>
<dbReference type="Gene3D" id="1.10.10.200">
    <property type="match status" value="1"/>
</dbReference>
<evidence type="ECO:0000259" key="9">
    <source>
        <dbReference type="PROSITE" id="PS50876"/>
    </source>
</evidence>
<evidence type="ECO:0000313" key="10">
    <source>
        <dbReference type="EMBL" id="NWZ37052.1"/>
    </source>
</evidence>
<keyword evidence="3" id="KW-0540">Nuclease</keyword>
<feature type="non-terminal residue" evidence="10">
    <location>
        <position position="78"/>
    </location>
</feature>
<gene>
    <name evidence="10" type="primary">Ervk7</name>
    <name evidence="10" type="ORF">BRAATR_R14502</name>
</gene>
<evidence type="ECO:0000256" key="4">
    <source>
        <dbReference type="ARBA" id="ARBA00022723"/>
    </source>
</evidence>
<dbReference type="InterPro" id="IPR003308">
    <property type="entry name" value="Integrase_Zn-bd_dom_N"/>
</dbReference>
<dbReference type="PROSITE" id="PS50876">
    <property type="entry name" value="ZF_INTEGRASE"/>
    <property type="match status" value="1"/>
</dbReference>
<keyword evidence="2" id="KW-0548">Nucleotidyltransferase</keyword>
<dbReference type="AlphaFoldDB" id="A0A7K7M2S5"/>
<evidence type="ECO:0000256" key="1">
    <source>
        <dbReference type="ARBA" id="ARBA00022679"/>
    </source>
</evidence>
<keyword evidence="5" id="KW-0255">Endonuclease</keyword>
<comment type="caution">
    <text evidence="10">The sequence shown here is derived from an EMBL/GenBank/DDBJ whole genome shotgun (WGS) entry which is preliminary data.</text>
</comment>
<keyword evidence="8" id="KW-0863">Zinc-finger</keyword>
<evidence type="ECO:0000256" key="7">
    <source>
        <dbReference type="ARBA" id="ARBA00022918"/>
    </source>
</evidence>
<accession>A0A7K7M2S5</accession>
<keyword evidence="8" id="KW-0862">Zinc</keyword>
<evidence type="ECO:0000313" key="11">
    <source>
        <dbReference type="Proteomes" id="UP000540762"/>
    </source>
</evidence>
<protein>
    <submittedName>
        <fullName evidence="10">POK7 protein</fullName>
    </submittedName>
</protein>
<feature type="non-terminal residue" evidence="10">
    <location>
        <position position="1"/>
    </location>
</feature>
<name>A0A7K7M2S5_9PASS</name>
<keyword evidence="11" id="KW-1185">Reference proteome</keyword>
<dbReference type="EMBL" id="VZSR01001049">
    <property type="protein sequence ID" value="NWZ37052.1"/>
    <property type="molecule type" value="Genomic_DNA"/>
</dbReference>
<evidence type="ECO:0000256" key="8">
    <source>
        <dbReference type="PROSITE-ProRule" id="PRU00450"/>
    </source>
</evidence>
<dbReference type="GO" id="GO:0035613">
    <property type="term" value="F:RNA stem-loop binding"/>
    <property type="evidence" value="ECO:0007669"/>
    <property type="project" value="TreeGrafter"/>
</dbReference>
<keyword evidence="4" id="KW-0479">Metal-binding</keyword>
<dbReference type="PANTHER" id="PTHR41694">
    <property type="entry name" value="ENDOGENOUS RETROVIRUS GROUP K MEMBER POL PROTEIN"/>
    <property type="match status" value="1"/>
</dbReference>
<organism evidence="10 11">
    <name type="scientific">Brachypodius melanocephalos</name>
    <name type="common">black-headed bulbul</name>
    <dbReference type="NCBI Taxonomy" id="3235156"/>
    <lineage>
        <taxon>Eukaryota</taxon>
        <taxon>Metazoa</taxon>
        <taxon>Chordata</taxon>
        <taxon>Craniata</taxon>
        <taxon>Vertebrata</taxon>
        <taxon>Euteleostomi</taxon>
        <taxon>Archelosauria</taxon>
        <taxon>Archosauria</taxon>
        <taxon>Dinosauria</taxon>
        <taxon>Saurischia</taxon>
        <taxon>Theropoda</taxon>
        <taxon>Coelurosauria</taxon>
        <taxon>Aves</taxon>
        <taxon>Neognathae</taxon>
        <taxon>Neoaves</taxon>
        <taxon>Telluraves</taxon>
        <taxon>Australaves</taxon>
        <taxon>Passeriformes</taxon>
        <taxon>Sylvioidea</taxon>
        <taxon>Pycnonotidae</taxon>
        <taxon>Brachypodius</taxon>
    </lineage>
</organism>
<dbReference type="GO" id="GO:0008270">
    <property type="term" value="F:zinc ion binding"/>
    <property type="evidence" value="ECO:0007669"/>
    <property type="project" value="UniProtKB-KW"/>
</dbReference>
<sequence>MAAQLPSLPDRFQQAKLSHQFYHQNAPALEKMFHLSREQAKAIVGSCPQCQFYQVPFLDRGVNPRWLNSNELWQTDVT</sequence>